<dbReference type="EMBL" id="RCXO01000006">
    <property type="protein sequence ID" value="RYT81409.1"/>
    <property type="molecule type" value="Genomic_DNA"/>
</dbReference>
<protein>
    <recommendedName>
        <fullName evidence="3">Hybrid sensor histidine kinase/response regulator</fullName>
    </recommendedName>
</protein>
<name>A0A4V1YVP1_9BACE</name>
<dbReference type="Gene3D" id="2.130.10.10">
    <property type="entry name" value="YVTN repeat-like/Quinoprotein amine dehydrogenase"/>
    <property type="match status" value="1"/>
</dbReference>
<dbReference type="Proteomes" id="UP000291191">
    <property type="component" value="Unassembled WGS sequence"/>
</dbReference>
<gene>
    <name evidence="1" type="ORF">EAJ06_06915</name>
</gene>
<evidence type="ECO:0008006" key="3">
    <source>
        <dbReference type="Google" id="ProtNLM"/>
    </source>
</evidence>
<proteinExistence type="predicted"/>
<dbReference type="InterPro" id="IPR015943">
    <property type="entry name" value="WD40/YVTN_repeat-like_dom_sf"/>
</dbReference>
<comment type="caution">
    <text evidence="1">The sequence shown here is derived from an EMBL/GenBank/DDBJ whole genome shotgun (WGS) entry which is preliminary data.</text>
</comment>
<organism evidence="1 2">
    <name type="scientific">Bacteroides intestinalis</name>
    <dbReference type="NCBI Taxonomy" id="329854"/>
    <lineage>
        <taxon>Bacteria</taxon>
        <taxon>Pseudomonadati</taxon>
        <taxon>Bacteroidota</taxon>
        <taxon>Bacteroidia</taxon>
        <taxon>Bacteroidales</taxon>
        <taxon>Bacteroidaceae</taxon>
        <taxon>Bacteroides</taxon>
    </lineage>
</organism>
<evidence type="ECO:0000313" key="2">
    <source>
        <dbReference type="Proteomes" id="UP000291191"/>
    </source>
</evidence>
<keyword evidence="2" id="KW-1185">Reference proteome</keyword>
<dbReference type="AlphaFoldDB" id="A0A4V1YVP1"/>
<accession>A0A4V1YVP1</accession>
<reference evidence="1 2" key="1">
    <citation type="journal article" date="2019" name="Science, e1252229">
        <title>Invertible promoters mediate bacterial phase variation, antibiotic resistance, and host adaptation in the gut.</title>
        <authorList>
            <person name="Jiang X."/>
            <person name="Hall A.B."/>
            <person name="Arthur T.D."/>
            <person name="Plichta D.R."/>
            <person name="Covington C.T."/>
            <person name="Poyet M."/>
            <person name="Crothers J."/>
            <person name="Moses P.L."/>
            <person name="Tolonen A.C."/>
            <person name="Vlamakis H."/>
            <person name="Alm E.J."/>
            <person name="Xavier R.J."/>
        </authorList>
    </citation>
    <scope>NUCLEOTIDE SEQUENCE [LARGE SCALE GENOMIC DNA]</scope>
    <source>
        <strain evidence="2">bf_0095</strain>
    </source>
</reference>
<sequence>MLFLRLITSSTQKYMSLKYCYSFLLSLLIGLSATAQQVLMTELPTQELLPVAHIHRIFQDSEGYMWYATEGGGLCRDNGYEAHSFNTFGIN</sequence>
<evidence type="ECO:0000313" key="1">
    <source>
        <dbReference type="EMBL" id="RYT81409.1"/>
    </source>
</evidence>